<dbReference type="Gene3D" id="3.90.1480.10">
    <property type="entry name" value="Alpha-2,3-sialyltransferase"/>
    <property type="match status" value="1"/>
</dbReference>
<dbReference type="AlphaFoldDB" id="A0A1T5DFM9"/>
<evidence type="ECO:0008006" key="3">
    <source>
        <dbReference type="Google" id="ProtNLM"/>
    </source>
</evidence>
<evidence type="ECO:0000313" key="1">
    <source>
        <dbReference type="EMBL" id="SKB70548.1"/>
    </source>
</evidence>
<accession>A0A1T5DFM9</accession>
<dbReference type="RefSeq" id="WP_217698143.1">
    <property type="nucleotide sequence ID" value="NZ_FUYS01000006.1"/>
</dbReference>
<dbReference type="STRING" id="623280.SAMN05660226_02786"/>
<protein>
    <recommendedName>
        <fullName evidence="3">DUF115 domain-containing protein</fullName>
    </recommendedName>
</protein>
<reference evidence="1 2" key="1">
    <citation type="submission" date="2017-02" db="EMBL/GenBank/DDBJ databases">
        <authorList>
            <person name="Peterson S.W."/>
        </authorList>
    </citation>
    <scope>NUCLEOTIDE SEQUENCE [LARGE SCALE GENOMIC DNA]</scope>
    <source>
        <strain evidence="1 2">DSM 22899</strain>
    </source>
</reference>
<proteinExistence type="predicted"/>
<dbReference type="Proteomes" id="UP000190541">
    <property type="component" value="Unassembled WGS sequence"/>
</dbReference>
<dbReference type="EMBL" id="FUYS01000006">
    <property type="protein sequence ID" value="SKB70548.1"/>
    <property type="molecule type" value="Genomic_DNA"/>
</dbReference>
<sequence length="297" mass="34738">MTKPPISDKIKRGFTGLTLLGKMYRFIAGDWRRLNWLKEHRQNGVPFEWSKNNDYLDWFYKYRPHLAKFKDIHKGQDCFIIGNGPSLNQTDLNLLNGYHVFGLNKIHLIFEKYPRLKLSYHVTVNPLVIEQIQREVEEGVFDCPTFLSYQGSKGVNFSSKNVYKLLTCGKWSFYKNVMEPINEGYTVTYVAMQLAYYMGYKNVFLVGVDHNFSQVGKPNELQDFKGDDHNHFHPDYFKGQLWHLADLEGNEASYALAKHQFHEDGREIFNATVGGKLNIFKRITFEEALQRAKKMPE</sequence>
<name>A0A1T5DFM9_9SPHI</name>
<evidence type="ECO:0000313" key="2">
    <source>
        <dbReference type="Proteomes" id="UP000190541"/>
    </source>
</evidence>
<keyword evidence="2" id="KW-1185">Reference proteome</keyword>
<organism evidence="1 2">
    <name type="scientific">Parapedobacter luteus</name>
    <dbReference type="NCBI Taxonomy" id="623280"/>
    <lineage>
        <taxon>Bacteria</taxon>
        <taxon>Pseudomonadati</taxon>
        <taxon>Bacteroidota</taxon>
        <taxon>Sphingobacteriia</taxon>
        <taxon>Sphingobacteriales</taxon>
        <taxon>Sphingobacteriaceae</taxon>
        <taxon>Parapedobacter</taxon>
    </lineage>
</organism>
<gene>
    <name evidence="1" type="ORF">SAMN05660226_02786</name>
</gene>